<gene>
    <name evidence="4" type="ORF">Vqi01_53960</name>
</gene>
<name>A0ABQ4JL09_9ACTN</name>
<sequence length="178" mass="18550">MIGRDGPSRLTGRAVTQEAGVATGLLYTHFANFDDFLLGYAVDRTFQISGLVAGLPDRAGSDTVAENLSEALLATPMDTLLALTRLLAFRPDLTAGVRAVLGDEADGLAAIEHAVARYLAAERNLGRVPSGADTQALALAVVAVLHHIVLSGETEAAARTRIRRTTGALTAFPASTPT</sequence>
<dbReference type="SUPFAM" id="SSF46689">
    <property type="entry name" value="Homeodomain-like"/>
    <property type="match status" value="1"/>
</dbReference>
<proteinExistence type="predicted"/>
<organism evidence="4 5">
    <name type="scientific">Micromonospora qiuiae</name>
    <dbReference type="NCBI Taxonomy" id="502268"/>
    <lineage>
        <taxon>Bacteria</taxon>
        <taxon>Bacillati</taxon>
        <taxon>Actinomycetota</taxon>
        <taxon>Actinomycetes</taxon>
        <taxon>Micromonosporales</taxon>
        <taxon>Micromonosporaceae</taxon>
        <taxon>Micromonospora</taxon>
    </lineage>
</organism>
<evidence type="ECO:0000259" key="3">
    <source>
        <dbReference type="PROSITE" id="PS50977"/>
    </source>
</evidence>
<keyword evidence="5" id="KW-1185">Reference proteome</keyword>
<keyword evidence="1 2" id="KW-0238">DNA-binding</keyword>
<dbReference type="InterPro" id="IPR009057">
    <property type="entry name" value="Homeodomain-like_sf"/>
</dbReference>
<evidence type="ECO:0000256" key="1">
    <source>
        <dbReference type="ARBA" id="ARBA00023125"/>
    </source>
</evidence>
<accession>A0ABQ4JL09</accession>
<evidence type="ECO:0000256" key="2">
    <source>
        <dbReference type="PROSITE-ProRule" id="PRU00335"/>
    </source>
</evidence>
<dbReference type="EMBL" id="BOPC01000102">
    <property type="protein sequence ID" value="GIJ30234.1"/>
    <property type="molecule type" value="Genomic_DNA"/>
</dbReference>
<dbReference type="Gene3D" id="1.10.357.10">
    <property type="entry name" value="Tetracycline Repressor, domain 2"/>
    <property type="match status" value="1"/>
</dbReference>
<dbReference type="PROSITE" id="PS50977">
    <property type="entry name" value="HTH_TETR_2"/>
    <property type="match status" value="1"/>
</dbReference>
<feature type="domain" description="HTH tetR-type" evidence="3">
    <location>
        <begin position="1"/>
        <end position="48"/>
    </location>
</feature>
<reference evidence="4 5" key="1">
    <citation type="submission" date="2021-01" db="EMBL/GenBank/DDBJ databases">
        <title>Whole genome shotgun sequence of Verrucosispora qiuiae NBRC 106684.</title>
        <authorList>
            <person name="Komaki H."/>
            <person name="Tamura T."/>
        </authorList>
    </citation>
    <scope>NUCLEOTIDE SEQUENCE [LARGE SCALE GENOMIC DNA]</scope>
    <source>
        <strain evidence="4 5">NBRC 106684</strain>
    </source>
</reference>
<feature type="DNA-binding region" description="H-T-H motif" evidence="2">
    <location>
        <begin position="11"/>
        <end position="30"/>
    </location>
</feature>
<dbReference type="InterPro" id="IPR001647">
    <property type="entry name" value="HTH_TetR"/>
</dbReference>
<comment type="caution">
    <text evidence="4">The sequence shown here is derived from an EMBL/GenBank/DDBJ whole genome shotgun (WGS) entry which is preliminary data.</text>
</comment>
<evidence type="ECO:0000313" key="4">
    <source>
        <dbReference type="EMBL" id="GIJ30234.1"/>
    </source>
</evidence>
<dbReference type="Proteomes" id="UP000653076">
    <property type="component" value="Unassembled WGS sequence"/>
</dbReference>
<evidence type="ECO:0000313" key="5">
    <source>
        <dbReference type="Proteomes" id="UP000653076"/>
    </source>
</evidence>
<protein>
    <recommendedName>
        <fullName evidence="3">HTH tetR-type domain-containing protein</fullName>
    </recommendedName>
</protein>